<evidence type="ECO:0000313" key="4">
    <source>
        <dbReference type="EMBL" id="EGK70665.1"/>
    </source>
</evidence>
<reference evidence="4 5" key="1">
    <citation type="journal article" date="2011" name="J. Bacteriol.">
        <title>Genome sequence of Methyloversatilis universalis FAM5T, a methylotrophic representative of the order Rhodocyclales.</title>
        <authorList>
            <person name="Kittichotirat W."/>
            <person name="Good N.M."/>
            <person name="Hall R."/>
            <person name="Bringel F."/>
            <person name="Lajus A."/>
            <person name="Medigue C."/>
            <person name="Smalley N.E."/>
            <person name="Beck D."/>
            <person name="Bumgarner R."/>
            <person name="Vuilleumier S."/>
            <person name="Kalyuzhnaya M.G."/>
        </authorList>
    </citation>
    <scope>NUCLEOTIDE SEQUENCE [LARGE SCALE GENOMIC DNA]</scope>
    <source>
        <strain evidence="5">ATCC BAA-1314 / JCM 13912 / FAM5</strain>
    </source>
</reference>
<comment type="caution">
    <text evidence="4">The sequence shown here is derived from an EMBL/GenBank/DDBJ whole genome shotgun (WGS) entry which is preliminary data.</text>
</comment>
<evidence type="ECO:0000313" key="5">
    <source>
        <dbReference type="Proteomes" id="UP000005019"/>
    </source>
</evidence>
<keyword evidence="2" id="KW-0732">Signal</keyword>
<dbReference type="AlphaFoldDB" id="F5RF09"/>
<dbReference type="InterPro" id="IPR014861">
    <property type="entry name" value="CNP1-like_dom"/>
</dbReference>
<name>F5RF09_METUF</name>
<evidence type="ECO:0000259" key="3">
    <source>
        <dbReference type="Pfam" id="PF08750"/>
    </source>
</evidence>
<organism evidence="4 5">
    <name type="scientific">Methyloversatilis universalis (strain ATCC BAA-1314 / DSM 25237 / JCM 13912 / CCUG 52030 / FAM5)</name>
    <dbReference type="NCBI Taxonomy" id="1000565"/>
    <lineage>
        <taxon>Bacteria</taxon>
        <taxon>Pseudomonadati</taxon>
        <taxon>Pseudomonadota</taxon>
        <taxon>Betaproteobacteria</taxon>
        <taxon>Nitrosomonadales</taxon>
        <taxon>Sterolibacteriaceae</taxon>
        <taxon>Methyloversatilis</taxon>
    </lineage>
</organism>
<protein>
    <recommendedName>
        <fullName evidence="3">CNP1-like uncharacterized domain-containing protein</fullName>
    </recommendedName>
</protein>
<keyword evidence="5" id="KW-1185">Reference proteome</keyword>
<feature type="signal peptide" evidence="2">
    <location>
        <begin position="1"/>
        <end position="15"/>
    </location>
</feature>
<feature type="compositionally biased region" description="Basic and acidic residues" evidence="1">
    <location>
        <begin position="26"/>
        <end position="40"/>
    </location>
</feature>
<evidence type="ECO:0000256" key="2">
    <source>
        <dbReference type="SAM" id="SignalP"/>
    </source>
</evidence>
<dbReference type="eggNOG" id="ENOG5031TYQ">
    <property type="taxonomic scope" value="Bacteria"/>
</dbReference>
<dbReference type="STRING" id="1000565.METUNv1_02886"/>
<dbReference type="Pfam" id="PF08750">
    <property type="entry name" value="CNP1"/>
    <property type="match status" value="1"/>
</dbReference>
<dbReference type="Proteomes" id="UP000005019">
    <property type="component" value="Unassembled WGS sequence"/>
</dbReference>
<gene>
    <name evidence="4" type="ORF">METUNv1_02886</name>
</gene>
<accession>F5RF09</accession>
<sequence length="180" mass="20214">MVALLLALSAGVASAQITNWQSPEPFRGEEKDPSKVKEDDYAIPPMPSRPDWREYYLNAQTRNRYYIAREHLNVGTDGAVRFISRVVSPSGTENISVEGIRCGTGERRLYATLQRNGEWSETRGSRWLPIGGGNRLNSYVFMLYSDYLCSAGVAMEPRRILEVLADSFNARTGTPITGYR</sequence>
<dbReference type="EMBL" id="AFHG01000053">
    <property type="protein sequence ID" value="EGK70665.1"/>
    <property type="molecule type" value="Genomic_DNA"/>
</dbReference>
<proteinExistence type="predicted"/>
<feature type="chain" id="PRO_5012881134" description="CNP1-like uncharacterized domain-containing protein" evidence="2">
    <location>
        <begin position="16"/>
        <end position="180"/>
    </location>
</feature>
<feature type="domain" description="CNP1-like uncharacterised" evidence="3">
    <location>
        <begin position="34"/>
        <end position="157"/>
    </location>
</feature>
<feature type="region of interest" description="Disordered" evidence="1">
    <location>
        <begin position="22"/>
        <end position="42"/>
    </location>
</feature>
<evidence type="ECO:0000256" key="1">
    <source>
        <dbReference type="SAM" id="MobiDB-lite"/>
    </source>
</evidence>